<feature type="chain" id="PRO_5047013225" evidence="1">
    <location>
        <begin position="26"/>
        <end position="176"/>
    </location>
</feature>
<keyword evidence="1" id="KW-0732">Signal</keyword>
<name>A0ABR8C8E6_9CYAN</name>
<dbReference type="RefSeq" id="WP_190577683.1">
    <property type="nucleotide sequence ID" value="NZ_CAWPQU010000089.1"/>
</dbReference>
<gene>
    <name evidence="2" type="ORF">H6G05_08080</name>
</gene>
<dbReference type="Proteomes" id="UP000618445">
    <property type="component" value="Unassembled WGS sequence"/>
</dbReference>
<keyword evidence="3" id="KW-1185">Reference proteome</keyword>
<evidence type="ECO:0000313" key="2">
    <source>
        <dbReference type="EMBL" id="MBD2316804.1"/>
    </source>
</evidence>
<accession>A0ABR8C8E6</accession>
<evidence type="ECO:0000313" key="3">
    <source>
        <dbReference type="Proteomes" id="UP000618445"/>
    </source>
</evidence>
<reference evidence="2 3" key="1">
    <citation type="journal article" date="2020" name="ISME J.">
        <title>Comparative genomics reveals insights into cyanobacterial evolution and habitat adaptation.</title>
        <authorList>
            <person name="Chen M.Y."/>
            <person name="Teng W.K."/>
            <person name="Zhao L."/>
            <person name="Hu C.X."/>
            <person name="Zhou Y.K."/>
            <person name="Han B.P."/>
            <person name="Song L.R."/>
            <person name="Shu W.S."/>
        </authorList>
    </citation>
    <scope>NUCLEOTIDE SEQUENCE [LARGE SCALE GENOMIC DNA]</scope>
    <source>
        <strain evidence="2 3">FACHB-1050</strain>
    </source>
</reference>
<protein>
    <submittedName>
        <fullName evidence="2">Uncharacterized protein</fullName>
    </submittedName>
</protein>
<organism evidence="2 3">
    <name type="scientific">Phormidium tenue FACHB-1050</name>
    <dbReference type="NCBI Taxonomy" id="2692857"/>
    <lineage>
        <taxon>Bacteria</taxon>
        <taxon>Bacillati</taxon>
        <taxon>Cyanobacteriota</taxon>
        <taxon>Cyanophyceae</taxon>
        <taxon>Oscillatoriophycideae</taxon>
        <taxon>Oscillatoriales</taxon>
        <taxon>Oscillatoriaceae</taxon>
        <taxon>Phormidium</taxon>
    </lineage>
</organism>
<sequence>MFGKNNLLKFCGVILIAVSMGLFLSNDKANSQNAIATLSNGNYQFCSQPKPNDWRSGAGVCFNFVKTGDRVDGYYGYPHTDDLICVRGEVRGSLVTGEALAMSWGGSQWMSIPNTEFNWDQEGRLSLQDGKIIRTAMDRGGKTEWILFNDAKLNTEGFYQYQQSLMTSPTQLCKWK</sequence>
<feature type="signal peptide" evidence="1">
    <location>
        <begin position="1"/>
        <end position="25"/>
    </location>
</feature>
<dbReference type="EMBL" id="JACJQY010000009">
    <property type="protein sequence ID" value="MBD2316804.1"/>
    <property type="molecule type" value="Genomic_DNA"/>
</dbReference>
<evidence type="ECO:0000256" key="1">
    <source>
        <dbReference type="SAM" id="SignalP"/>
    </source>
</evidence>
<proteinExistence type="predicted"/>
<comment type="caution">
    <text evidence="2">The sequence shown here is derived from an EMBL/GenBank/DDBJ whole genome shotgun (WGS) entry which is preliminary data.</text>
</comment>